<dbReference type="SUPFAM" id="SSF53335">
    <property type="entry name" value="S-adenosyl-L-methionine-dependent methyltransferases"/>
    <property type="match status" value="1"/>
</dbReference>
<proteinExistence type="predicted"/>
<dbReference type="Proteomes" id="UP000241022">
    <property type="component" value="Unassembled WGS sequence"/>
</dbReference>
<accession>A0A2R6T9X9</accession>
<dbReference type="InterPro" id="IPR029063">
    <property type="entry name" value="SAM-dependent_MTases_sf"/>
</dbReference>
<dbReference type="GeneID" id="24816116"/>
<gene>
    <name evidence="2" type="ORF">A7X95_06155</name>
</gene>
<feature type="domain" description="Methyltransferase" evidence="1">
    <location>
        <begin position="39"/>
        <end position="126"/>
    </location>
</feature>
<keyword evidence="3" id="KW-1185">Reference proteome</keyword>
<evidence type="ECO:0000313" key="3">
    <source>
        <dbReference type="Proteomes" id="UP000241022"/>
    </source>
</evidence>
<dbReference type="GO" id="GO:0008168">
    <property type="term" value="F:methyltransferase activity"/>
    <property type="evidence" value="ECO:0007669"/>
    <property type="project" value="UniProtKB-KW"/>
</dbReference>
<dbReference type="GO" id="GO:0032259">
    <property type="term" value="P:methylation"/>
    <property type="evidence" value="ECO:0007669"/>
    <property type="project" value="UniProtKB-KW"/>
</dbReference>
<reference evidence="3" key="1">
    <citation type="submission" date="2016-05" db="EMBL/GenBank/DDBJ databases">
        <authorList>
            <person name="Dupont C."/>
            <person name="Santoro A."/>
        </authorList>
    </citation>
    <scope>NUCLEOTIDE SEQUENCE [LARGE SCALE GENOMIC DNA]</scope>
    <source>
        <strain evidence="3">U25</strain>
    </source>
</reference>
<keyword evidence="2" id="KW-0489">Methyltransferase</keyword>
<dbReference type="AlphaFoldDB" id="A0A2R6T9X9"/>
<dbReference type="EMBL" id="LXWN01000002">
    <property type="protein sequence ID" value="PTL87469.1"/>
    <property type="molecule type" value="Genomic_DNA"/>
</dbReference>
<organism evidence="2 3">
    <name type="scientific">Candidatus Nitrosopelagicus brevis</name>
    <dbReference type="NCBI Taxonomy" id="1410606"/>
    <lineage>
        <taxon>Archaea</taxon>
        <taxon>Nitrososphaerota</taxon>
    </lineage>
</organism>
<dbReference type="InterPro" id="IPR041698">
    <property type="entry name" value="Methyltransf_25"/>
</dbReference>
<name>A0A2R6T9X9_9ARCH</name>
<dbReference type="Pfam" id="PF13649">
    <property type="entry name" value="Methyltransf_25"/>
    <property type="match status" value="1"/>
</dbReference>
<keyword evidence="2" id="KW-0808">Transferase</keyword>
<dbReference type="Gene3D" id="3.40.50.150">
    <property type="entry name" value="Vaccinia Virus protein VP39"/>
    <property type="match status" value="1"/>
</dbReference>
<reference evidence="2 3" key="2">
    <citation type="submission" date="2018-04" db="EMBL/GenBank/DDBJ databases">
        <title>Transcriptomics of ammonia oxidizing archaea.</title>
        <authorList>
            <person name="Carini P."/>
        </authorList>
    </citation>
    <scope>NUCLEOTIDE SEQUENCE [LARGE SCALE GENOMIC DNA]</scope>
    <source>
        <strain evidence="2 3">U25</strain>
    </source>
</reference>
<evidence type="ECO:0000313" key="2">
    <source>
        <dbReference type="EMBL" id="PTL87469.1"/>
    </source>
</evidence>
<dbReference type="PANTHER" id="PTHR43591">
    <property type="entry name" value="METHYLTRANSFERASE"/>
    <property type="match status" value="1"/>
</dbReference>
<sequence>MKYDEEFWNKYADENESRDNEGFTKFLTDLASSLHCTSILEIGCGTGIDLRKFNDSFEIHGVDLNDHALELAKKNIPNGKFYKENITKLPFEDSSVDFVFTHKLLNYLDDDTLDNGVSEMFRVAKKYIVNCELFGESEEMINDEMKFRNMQKRWLNYKVKIVSNVNMHEEIEPEQVRFTLLRKVQ</sequence>
<protein>
    <submittedName>
        <fullName evidence="2">Methyltransferase type 11</fullName>
    </submittedName>
</protein>
<dbReference type="PANTHER" id="PTHR43591:SF24">
    <property type="entry name" value="2-METHOXY-6-POLYPRENYL-1,4-BENZOQUINOL METHYLASE, MITOCHONDRIAL"/>
    <property type="match status" value="1"/>
</dbReference>
<dbReference type="CDD" id="cd02440">
    <property type="entry name" value="AdoMet_MTases"/>
    <property type="match status" value="1"/>
</dbReference>
<comment type="caution">
    <text evidence="2">The sequence shown here is derived from an EMBL/GenBank/DDBJ whole genome shotgun (WGS) entry which is preliminary data.</text>
</comment>
<dbReference type="OrthoDB" id="1018at2157"/>
<dbReference type="RefSeq" id="WP_048104503.1">
    <property type="nucleotide sequence ID" value="NZ_CP007026.1"/>
</dbReference>
<evidence type="ECO:0000259" key="1">
    <source>
        <dbReference type="Pfam" id="PF13649"/>
    </source>
</evidence>